<dbReference type="SUPFAM" id="SSF53686">
    <property type="entry name" value="Tryptophan synthase beta subunit-like PLP-dependent enzymes"/>
    <property type="match status" value="1"/>
</dbReference>
<dbReference type="Proteomes" id="UP001250656">
    <property type="component" value="Unassembled WGS sequence"/>
</dbReference>
<dbReference type="EMBL" id="JAVTTP010000001">
    <property type="protein sequence ID" value="MDT7828193.1"/>
    <property type="molecule type" value="Genomic_DNA"/>
</dbReference>
<dbReference type="PIRSF" id="PIRSF006278">
    <property type="entry name" value="ACCD_DCysDesulf"/>
    <property type="match status" value="1"/>
</dbReference>
<evidence type="ECO:0000256" key="2">
    <source>
        <dbReference type="ARBA" id="ARBA00008639"/>
    </source>
</evidence>
<keyword evidence="3" id="KW-0663">Pyridoxal phosphate</keyword>
<comment type="cofactor">
    <cofactor evidence="1">
        <name>pyridoxal 5'-phosphate</name>
        <dbReference type="ChEBI" id="CHEBI:597326"/>
    </cofactor>
</comment>
<comment type="caution">
    <text evidence="5">The sequence shown here is derived from an EMBL/GenBank/DDBJ whole genome shotgun (WGS) entry which is preliminary data.</text>
</comment>
<organism evidence="5 6">
    <name type="scientific">Pricia mediterranea</name>
    <dbReference type="NCBI Taxonomy" id="3076079"/>
    <lineage>
        <taxon>Bacteria</taxon>
        <taxon>Pseudomonadati</taxon>
        <taxon>Bacteroidota</taxon>
        <taxon>Flavobacteriia</taxon>
        <taxon>Flavobacteriales</taxon>
        <taxon>Flavobacteriaceae</taxon>
        <taxon>Pricia</taxon>
    </lineage>
</organism>
<keyword evidence="6" id="KW-1185">Reference proteome</keyword>
<dbReference type="InterPro" id="IPR001926">
    <property type="entry name" value="TrpB-like_PALP"/>
</dbReference>
<proteinExistence type="inferred from homology"/>
<name>A0ABU3L480_9FLAO</name>
<feature type="domain" description="Tryptophan synthase beta chain-like PALP" evidence="4">
    <location>
        <begin position="25"/>
        <end position="297"/>
    </location>
</feature>
<protein>
    <submittedName>
        <fullName evidence="5">Pyridoxal-phosphate dependent enzyme</fullName>
    </submittedName>
</protein>
<comment type="similarity">
    <text evidence="2">Belongs to the ACC deaminase/D-cysteine desulfhydrase family.</text>
</comment>
<evidence type="ECO:0000313" key="5">
    <source>
        <dbReference type="EMBL" id="MDT7828193.1"/>
    </source>
</evidence>
<sequence>MGKFRNTDSIHAPTLEEKGKVRNQAVTLPILSEKQVSLTIKREDLIHPLISGNKFRKLKYNLIESHRKGFDTVLTFGGAFSNHIAATAYAGKLQGLKTVGIIRGHELAEKWESNPTLRSASDQGMQLEFVSREAYRDKENPSYLKYLQHRFGPCYLLPEGGTNPLAVKGCEEILTPSDADFDVICCPVGTGGTLAGIINASLENQQILGFPALNGGFLSEDIRNFARKENWELVDDYHFGGYAKVTGELVHFINDFKKRTCIPLDPIYTGKMVLGIFELIKKDYFPPKTRILVVHTGGLQGISGMNIHLKKKNLPALDL</sequence>
<evidence type="ECO:0000313" key="6">
    <source>
        <dbReference type="Proteomes" id="UP001250656"/>
    </source>
</evidence>
<dbReference type="InterPro" id="IPR027278">
    <property type="entry name" value="ACCD_DCysDesulf"/>
</dbReference>
<dbReference type="PANTHER" id="PTHR43780">
    <property type="entry name" value="1-AMINOCYCLOPROPANE-1-CARBOXYLATE DEAMINASE-RELATED"/>
    <property type="match status" value="1"/>
</dbReference>
<evidence type="ECO:0000256" key="3">
    <source>
        <dbReference type="ARBA" id="ARBA00022898"/>
    </source>
</evidence>
<evidence type="ECO:0000259" key="4">
    <source>
        <dbReference type="Pfam" id="PF00291"/>
    </source>
</evidence>
<gene>
    <name evidence="5" type="ORF">RQM65_05915</name>
</gene>
<evidence type="ECO:0000256" key="1">
    <source>
        <dbReference type="ARBA" id="ARBA00001933"/>
    </source>
</evidence>
<dbReference type="InterPro" id="IPR036052">
    <property type="entry name" value="TrpB-like_PALP_sf"/>
</dbReference>
<accession>A0ABU3L480</accession>
<reference evidence="5 6" key="1">
    <citation type="submission" date="2023-09" db="EMBL/GenBank/DDBJ databases">
        <title>Novel taxa isolated from Blanes Bay.</title>
        <authorList>
            <person name="Rey-Velasco X."/>
            <person name="Lucena T."/>
        </authorList>
    </citation>
    <scope>NUCLEOTIDE SEQUENCE [LARGE SCALE GENOMIC DNA]</scope>
    <source>
        <strain evidence="5 6">S334</strain>
    </source>
</reference>
<dbReference type="Pfam" id="PF00291">
    <property type="entry name" value="PALP"/>
    <property type="match status" value="1"/>
</dbReference>
<dbReference type="Gene3D" id="3.40.50.1100">
    <property type="match status" value="2"/>
</dbReference>
<dbReference type="RefSeq" id="WP_314013372.1">
    <property type="nucleotide sequence ID" value="NZ_JAVTTP010000001.1"/>
</dbReference>
<dbReference type="PANTHER" id="PTHR43780:SF2">
    <property type="entry name" value="1-AMINOCYCLOPROPANE-1-CARBOXYLATE DEAMINASE-RELATED"/>
    <property type="match status" value="1"/>
</dbReference>